<protein>
    <submittedName>
        <fullName evidence="2">Uncharacterized protein</fullName>
    </submittedName>
</protein>
<dbReference type="Proteomes" id="UP000601435">
    <property type="component" value="Unassembled WGS sequence"/>
</dbReference>
<keyword evidence="3" id="KW-1185">Reference proteome</keyword>
<feature type="non-terminal residue" evidence="2">
    <location>
        <position position="122"/>
    </location>
</feature>
<feature type="region of interest" description="Disordered" evidence="1">
    <location>
        <begin position="91"/>
        <end position="122"/>
    </location>
</feature>
<dbReference type="OrthoDB" id="10322156at2759"/>
<organism evidence="2 3">
    <name type="scientific">Symbiodinium necroappetens</name>
    <dbReference type="NCBI Taxonomy" id="1628268"/>
    <lineage>
        <taxon>Eukaryota</taxon>
        <taxon>Sar</taxon>
        <taxon>Alveolata</taxon>
        <taxon>Dinophyceae</taxon>
        <taxon>Suessiales</taxon>
        <taxon>Symbiodiniaceae</taxon>
        <taxon>Symbiodinium</taxon>
    </lineage>
</organism>
<dbReference type="EMBL" id="CAJNJA010009287">
    <property type="protein sequence ID" value="CAE7245202.1"/>
    <property type="molecule type" value="Genomic_DNA"/>
</dbReference>
<sequence>MGEEELLGDIVGAQPFPGADVIDGEAQTEHFAPIIAFDAHDVAVQTSGEVIFSSFVGDTTQEALAAAIRALSRDDRRRLVGALRLAEEQPLVDVAPTGGAGDPSSSSVPTLDLLDFTPVTTP</sequence>
<proteinExistence type="predicted"/>
<accession>A0A812LKS4</accession>
<evidence type="ECO:0000313" key="2">
    <source>
        <dbReference type="EMBL" id="CAE7245202.1"/>
    </source>
</evidence>
<evidence type="ECO:0000313" key="3">
    <source>
        <dbReference type="Proteomes" id="UP000601435"/>
    </source>
</evidence>
<dbReference type="AlphaFoldDB" id="A0A812LKS4"/>
<comment type="caution">
    <text evidence="2">The sequence shown here is derived from an EMBL/GenBank/DDBJ whole genome shotgun (WGS) entry which is preliminary data.</text>
</comment>
<gene>
    <name evidence="2" type="ORF">SNEC2469_LOCUS4728</name>
</gene>
<evidence type="ECO:0000256" key="1">
    <source>
        <dbReference type="SAM" id="MobiDB-lite"/>
    </source>
</evidence>
<reference evidence="2" key="1">
    <citation type="submission" date="2021-02" db="EMBL/GenBank/DDBJ databases">
        <authorList>
            <person name="Dougan E. K."/>
            <person name="Rhodes N."/>
            <person name="Thang M."/>
            <person name="Chan C."/>
        </authorList>
    </citation>
    <scope>NUCLEOTIDE SEQUENCE</scope>
</reference>
<name>A0A812LKS4_9DINO</name>